<dbReference type="Proteomes" id="UP000253517">
    <property type="component" value="Unassembled WGS sequence"/>
</dbReference>
<accession>A0A369A5T5</accession>
<organism evidence="1 2">
    <name type="scientific">Schleiferia thermophila</name>
    <dbReference type="NCBI Taxonomy" id="884107"/>
    <lineage>
        <taxon>Bacteria</taxon>
        <taxon>Pseudomonadati</taxon>
        <taxon>Bacteroidota</taxon>
        <taxon>Flavobacteriia</taxon>
        <taxon>Flavobacteriales</taxon>
        <taxon>Schleiferiaceae</taxon>
        <taxon>Schleiferia</taxon>
    </lineage>
</organism>
<dbReference type="EMBL" id="QPJS01000002">
    <property type="protein sequence ID" value="RCX03706.1"/>
    <property type="molecule type" value="Genomic_DNA"/>
</dbReference>
<dbReference type="RefSeq" id="WP_125039400.1">
    <property type="nucleotide sequence ID" value="NZ_BHZF01000002.1"/>
</dbReference>
<reference evidence="1 2" key="1">
    <citation type="submission" date="2018-07" db="EMBL/GenBank/DDBJ databases">
        <title>Genomic Encyclopedia of Type Strains, Phase IV (KMG-IV): sequencing the most valuable type-strain genomes for metagenomic binning, comparative biology and taxonomic classification.</title>
        <authorList>
            <person name="Goeker M."/>
        </authorList>
    </citation>
    <scope>NUCLEOTIDE SEQUENCE [LARGE SCALE GENOMIC DNA]</scope>
    <source>
        <strain evidence="1 2">DSM 21410</strain>
    </source>
</reference>
<dbReference type="AlphaFoldDB" id="A0A369A5T5"/>
<evidence type="ECO:0000313" key="1">
    <source>
        <dbReference type="EMBL" id="RCX03706.1"/>
    </source>
</evidence>
<protein>
    <submittedName>
        <fullName evidence="1">Uncharacterized protein</fullName>
    </submittedName>
</protein>
<evidence type="ECO:0000313" key="2">
    <source>
        <dbReference type="Proteomes" id="UP000253517"/>
    </source>
</evidence>
<comment type="caution">
    <text evidence="1">The sequence shown here is derived from an EMBL/GenBank/DDBJ whole genome shotgun (WGS) entry which is preliminary data.</text>
</comment>
<gene>
    <name evidence="1" type="ORF">DES35_102159</name>
</gene>
<name>A0A369A5T5_9FLAO</name>
<sequence>MKKIFLALFAPVVLHFQASSQVVTSEPLEIDPSKPVKLIVNLALLDQNLDFVQNLIQDANDGKDLYIWTWKPREHPQGHPFVNGTGSQPWKNSNEALKMTKESNLVYSFTFEPSLKDWYEVDAATVYKEDVHFLVKPKDGGGYGEPDRKSPDLVLKVDPPSTVIPPAFFFPSQPQKDDIVAVIYDNAREDKPSMQNLDPDSAYLAVSVVDTAGIVYNLSTAFNAGNNPNMKLSYRGKGMFRKLLIPDEFINENRPANLPPDAVIQTMRIVIVKKRFLTGLDRSNYEIEIKFDCP</sequence>
<proteinExistence type="predicted"/>
<keyword evidence="2" id="KW-1185">Reference proteome</keyword>